<evidence type="ECO:0008006" key="4">
    <source>
        <dbReference type="Google" id="ProtNLM"/>
    </source>
</evidence>
<feature type="transmembrane region" description="Helical" evidence="1">
    <location>
        <begin position="147"/>
        <end position="166"/>
    </location>
</feature>
<dbReference type="EMBL" id="PFEF01000008">
    <property type="protein sequence ID" value="PJE64176.1"/>
    <property type="molecule type" value="Genomic_DNA"/>
</dbReference>
<keyword evidence="1" id="KW-1133">Transmembrane helix</keyword>
<dbReference type="Proteomes" id="UP000229098">
    <property type="component" value="Unassembled WGS sequence"/>
</dbReference>
<keyword evidence="1" id="KW-0812">Transmembrane</keyword>
<comment type="caution">
    <text evidence="2">The sequence shown here is derived from an EMBL/GenBank/DDBJ whole genome shotgun (WGS) entry which is preliminary data.</text>
</comment>
<proteinExistence type="predicted"/>
<organism evidence="2 3">
    <name type="scientific">Candidatus Ryanbacteria bacterium CG10_big_fil_rev_8_21_14_0_10_43_42</name>
    <dbReference type="NCBI Taxonomy" id="1974864"/>
    <lineage>
        <taxon>Bacteria</taxon>
        <taxon>Candidatus Ryaniibacteriota</taxon>
    </lineage>
</organism>
<feature type="transmembrane region" description="Helical" evidence="1">
    <location>
        <begin position="73"/>
        <end position="93"/>
    </location>
</feature>
<name>A0A2M8KW77_9BACT</name>
<feature type="transmembrane region" description="Helical" evidence="1">
    <location>
        <begin position="105"/>
        <end position="127"/>
    </location>
</feature>
<feature type="transmembrane region" description="Helical" evidence="1">
    <location>
        <begin position="203"/>
        <end position="223"/>
    </location>
</feature>
<protein>
    <recommendedName>
        <fullName evidence="4">Histidine kinase N-terminal 7TM region domain-containing protein</fullName>
    </recommendedName>
</protein>
<sequence>MLYIGRFFNAIIVLVVTLAATSLTTYILGKWKSIGRELRLFGLFWFFTAFLWFLVTIRSLAGAFNNYELDALFFEYAQIFVFLSALFLGGYVFEKLFHKKFVTIIALFVYAVLGMLGIAATLVYNSIPVDVVNFFITEYEPSYEATLVFQITMFPLLALLFIDVVRQGIFLMQKKISSYADLIAPFSVLLYLVIGYFDQIGIPGWPVLMFRLLFVGAFLMAYASITGVPKEEYVVSLSDN</sequence>
<reference evidence="3" key="1">
    <citation type="submission" date="2017-09" db="EMBL/GenBank/DDBJ databases">
        <title>Depth-based differentiation of microbial function through sediment-hosted aquifers and enrichment of novel symbionts in the deep terrestrial subsurface.</title>
        <authorList>
            <person name="Probst A.J."/>
            <person name="Ladd B."/>
            <person name="Jarett J.K."/>
            <person name="Geller-Mcgrath D.E."/>
            <person name="Sieber C.M.K."/>
            <person name="Emerson J.B."/>
            <person name="Anantharaman K."/>
            <person name="Thomas B.C."/>
            <person name="Malmstrom R."/>
            <person name="Stieglmeier M."/>
            <person name="Klingl A."/>
            <person name="Woyke T."/>
            <person name="Ryan C.M."/>
            <person name="Banfield J.F."/>
        </authorList>
    </citation>
    <scope>NUCLEOTIDE SEQUENCE [LARGE SCALE GENOMIC DNA]</scope>
</reference>
<evidence type="ECO:0000256" key="1">
    <source>
        <dbReference type="SAM" id="Phobius"/>
    </source>
</evidence>
<feature type="transmembrane region" description="Helical" evidence="1">
    <location>
        <begin position="6"/>
        <end position="28"/>
    </location>
</feature>
<evidence type="ECO:0000313" key="2">
    <source>
        <dbReference type="EMBL" id="PJE64176.1"/>
    </source>
</evidence>
<evidence type="ECO:0000313" key="3">
    <source>
        <dbReference type="Proteomes" id="UP000229098"/>
    </source>
</evidence>
<accession>A0A2M8KW77</accession>
<feature type="transmembrane region" description="Helical" evidence="1">
    <location>
        <begin position="40"/>
        <end position="61"/>
    </location>
</feature>
<gene>
    <name evidence="2" type="ORF">COU90_03690</name>
</gene>
<dbReference type="AlphaFoldDB" id="A0A2M8KW77"/>
<keyword evidence="1" id="KW-0472">Membrane</keyword>
<feature type="transmembrane region" description="Helical" evidence="1">
    <location>
        <begin position="178"/>
        <end position="197"/>
    </location>
</feature>